<keyword evidence="3" id="KW-1185">Reference proteome</keyword>
<dbReference type="InterPro" id="IPR000719">
    <property type="entry name" value="Prot_kinase_dom"/>
</dbReference>
<dbReference type="CDD" id="cd00180">
    <property type="entry name" value="PKc"/>
    <property type="match status" value="1"/>
</dbReference>
<dbReference type="EMBL" id="JAADYS010000567">
    <property type="protein sequence ID" value="KAF4468753.1"/>
    <property type="molecule type" value="Genomic_DNA"/>
</dbReference>
<dbReference type="PANTHER" id="PTHR24359:SF37">
    <property type="entry name" value="PROTEIN KINASE DOMAIN-CONTAINING PROTEIN"/>
    <property type="match status" value="1"/>
</dbReference>
<reference evidence="2 3" key="1">
    <citation type="submission" date="2020-01" db="EMBL/GenBank/DDBJ databases">
        <title>Identification and distribution of gene clusters putatively required for synthesis of sphingolipid metabolism inhibitors in phylogenetically diverse species of the filamentous fungus Fusarium.</title>
        <authorList>
            <person name="Kim H.-S."/>
            <person name="Busman M."/>
            <person name="Brown D.W."/>
            <person name="Divon H."/>
            <person name="Uhlig S."/>
            <person name="Proctor R.H."/>
        </authorList>
    </citation>
    <scope>NUCLEOTIDE SEQUENCE [LARGE SCALE GENOMIC DNA]</scope>
    <source>
        <strain evidence="2 3">NRRL 20459</strain>
    </source>
</reference>
<dbReference type="PANTHER" id="PTHR24359">
    <property type="entry name" value="SERINE/THREONINE-PROTEIN KINASE SBK1"/>
    <property type="match status" value="1"/>
</dbReference>
<organism evidence="2 3">
    <name type="scientific">Fusarium albosuccineum</name>
    <dbReference type="NCBI Taxonomy" id="1237068"/>
    <lineage>
        <taxon>Eukaryota</taxon>
        <taxon>Fungi</taxon>
        <taxon>Dikarya</taxon>
        <taxon>Ascomycota</taxon>
        <taxon>Pezizomycotina</taxon>
        <taxon>Sordariomycetes</taxon>
        <taxon>Hypocreomycetidae</taxon>
        <taxon>Hypocreales</taxon>
        <taxon>Nectriaceae</taxon>
        <taxon>Fusarium</taxon>
        <taxon>Fusarium decemcellulare species complex</taxon>
    </lineage>
</organism>
<dbReference type="GO" id="GO:0005524">
    <property type="term" value="F:ATP binding"/>
    <property type="evidence" value="ECO:0007669"/>
    <property type="project" value="InterPro"/>
</dbReference>
<proteinExistence type="predicted"/>
<sequence>MGDRGTIPRVTISDSDNHANGEISAAFPVVELNYTYEGNGLLPINDNGGRASLDSLLRDYYIEGEDGEYWTLRLLHHIATRSRVKAELQRHRFGSEKLDNLLDKVCPQGNVTKTKSYLRIFVLLVLVEKVECLPDFVDTKRGICDDDLPVVFRRDLRGRPLCPEKKRSKCLDCFTKWKIKDRELFETNQWKVLVPFFDVTKQNSCKEFGVHPKSCRPWRRNSEQSGGNIDPLNSTGAYGTVIRVDFHPTCHSFQEVLTEINLNETGFAIKTLHEADFNDDIQFRRELDQLRRFSGLVHRHLVTTLGAFKRDGKCNFIFPRARWDLDHHMDYQSPTWDLSTVLWASEQFMGLMGALDTIHNPKHLHLSDDPEKRYGRHGDIKCDNILCFQIAGHSGQHNLVISDFGLSAYNRDTSRSNIPNKGLPAVPGYRPPECDIEGGLISRAYDIWTMGCLFLEILTWLLGGPKLLQDFREKRQTPYINGANNDIFFVLKTFGKKGYVAQVKPEVTRWIQRLRSLNNCSRFAHDVLDLIQTEMLVVLEDSESKSSSGKRTPSGELKAKFRNINRNCRGLKKTYCTQGAPVKDEEPWSTPAVEASLNEFATKMILDHQPPLGNHRGGAKRSMLPKQFEEMDKVPNFTVG</sequence>
<dbReference type="Pfam" id="PF00069">
    <property type="entry name" value="Pkinase"/>
    <property type="match status" value="1"/>
</dbReference>
<evidence type="ECO:0000259" key="1">
    <source>
        <dbReference type="PROSITE" id="PS50011"/>
    </source>
</evidence>
<protein>
    <submittedName>
        <fullName evidence="2">Kinase-like (PK-like)</fullName>
    </submittedName>
</protein>
<keyword evidence="2" id="KW-0808">Transferase</keyword>
<dbReference type="InterPro" id="IPR011009">
    <property type="entry name" value="Kinase-like_dom_sf"/>
</dbReference>
<dbReference type="OrthoDB" id="1046782at2759"/>
<dbReference type="SMART" id="SM00220">
    <property type="entry name" value="S_TKc"/>
    <property type="match status" value="1"/>
</dbReference>
<gene>
    <name evidence="2" type="ORF">FALBO_4358</name>
</gene>
<dbReference type="Proteomes" id="UP000554235">
    <property type="component" value="Unassembled WGS sequence"/>
</dbReference>
<evidence type="ECO:0000313" key="2">
    <source>
        <dbReference type="EMBL" id="KAF4468753.1"/>
    </source>
</evidence>
<dbReference type="SUPFAM" id="SSF56112">
    <property type="entry name" value="Protein kinase-like (PK-like)"/>
    <property type="match status" value="1"/>
</dbReference>
<evidence type="ECO:0000313" key="3">
    <source>
        <dbReference type="Proteomes" id="UP000554235"/>
    </source>
</evidence>
<feature type="domain" description="Protein kinase" evidence="1">
    <location>
        <begin position="227"/>
        <end position="536"/>
    </location>
</feature>
<keyword evidence="2" id="KW-0418">Kinase</keyword>
<dbReference type="Gene3D" id="1.10.510.10">
    <property type="entry name" value="Transferase(Phosphotransferase) domain 1"/>
    <property type="match status" value="1"/>
</dbReference>
<name>A0A8H4PF66_9HYPO</name>
<dbReference type="PROSITE" id="PS50011">
    <property type="entry name" value="PROTEIN_KINASE_DOM"/>
    <property type="match status" value="1"/>
</dbReference>
<accession>A0A8H4PF66</accession>
<comment type="caution">
    <text evidence="2">The sequence shown here is derived from an EMBL/GenBank/DDBJ whole genome shotgun (WGS) entry which is preliminary data.</text>
</comment>
<dbReference type="GO" id="GO:0004674">
    <property type="term" value="F:protein serine/threonine kinase activity"/>
    <property type="evidence" value="ECO:0007669"/>
    <property type="project" value="TreeGrafter"/>
</dbReference>
<dbReference type="AlphaFoldDB" id="A0A8H4PF66"/>